<dbReference type="AlphaFoldDB" id="A0ABD3CF66"/>
<gene>
    <name evidence="1" type="ORF">CASFOL_027193</name>
</gene>
<evidence type="ECO:0000313" key="1">
    <source>
        <dbReference type="EMBL" id="KAL3628147.1"/>
    </source>
</evidence>
<keyword evidence="2" id="KW-1185">Reference proteome</keyword>
<accession>A0ABD3CF66</accession>
<organism evidence="1 2">
    <name type="scientific">Castilleja foliolosa</name>
    <dbReference type="NCBI Taxonomy" id="1961234"/>
    <lineage>
        <taxon>Eukaryota</taxon>
        <taxon>Viridiplantae</taxon>
        <taxon>Streptophyta</taxon>
        <taxon>Embryophyta</taxon>
        <taxon>Tracheophyta</taxon>
        <taxon>Spermatophyta</taxon>
        <taxon>Magnoliopsida</taxon>
        <taxon>eudicotyledons</taxon>
        <taxon>Gunneridae</taxon>
        <taxon>Pentapetalae</taxon>
        <taxon>asterids</taxon>
        <taxon>lamiids</taxon>
        <taxon>Lamiales</taxon>
        <taxon>Orobanchaceae</taxon>
        <taxon>Pedicularideae</taxon>
        <taxon>Castillejinae</taxon>
        <taxon>Castilleja</taxon>
    </lineage>
</organism>
<proteinExistence type="predicted"/>
<protein>
    <submittedName>
        <fullName evidence="1">Uncharacterized protein</fullName>
    </submittedName>
</protein>
<sequence>MADEFGAQELEDGEIWLPADFFSPDEVSDKTSSTCMDGFQRLSPSDLLLRQPHRRDFYKPPTLQRFKPAVRFGFGGVSGGGLGVTCDCGAGRSWTGCSPVYLNPVQNQIETFFMGERARAIQRQLQNRLVLNRISPRAGNVGTGVFLPRVSGDMAKNQNPRFVGKGPQFEQFARVTSSPSSENVAQQ</sequence>
<dbReference type="Proteomes" id="UP001632038">
    <property type="component" value="Unassembled WGS sequence"/>
</dbReference>
<name>A0ABD3CF66_9LAMI</name>
<comment type="caution">
    <text evidence="1">The sequence shown here is derived from an EMBL/GenBank/DDBJ whole genome shotgun (WGS) entry which is preliminary data.</text>
</comment>
<reference evidence="2" key="1">
    <citation type="journal article" date="2024" name="IScience">
        <title>Strigolactones Initiate the Formation of Haustorium-like Structures in Castilleja.</title>
        <authorList>
            <person name="Buerger M."/>
            <person name="Peterson D."/>
            <person name="Chory J."/>
        </authorList>
    </citation>
    <scope>NUCLEOTIDE SEQUENCE [LARGE SCALE GENOMIC DNA]</scope>
</reference>
<dbReference type="EMBL" id="JAVIJP010000036">
    <property type="protein sequence ID" value="KAL3628147.1"/>
    <property type="molecule type" value="Genomic_DNA"/>
</dbReference>
<evidence type="ECO:0000313" key="2">
    <source>
        <dbReference type="Proteomes" id="UP001632038"/>
    </source>
</evidence>